<comment type="similarity">
    <text evidence="6">Belongs to the DarT ADP-ribosyltransferase family.</text>
</comment>
<keyword evidence="3 6" id="KW-0808">Transferase</keyword>
<evidence type="ECO:0000256" key="5">
    <source>
        <dbReference type="ARBA" id="ARBA00023125"/>
    </source>
</evidence>
<evidence type="ECO:0000256" key="3">
    <source>
        <dbReference type="ARBA" id="ARBA00022679"/>
    </source>
</evidence>
<evidence type="ECO:0000259" key="7">
    <source>
        <dbReference type="PROSITE" id="PS52018"/>
    </source>
</evidence>
<reference evidence="8 9" key="1">
    <citation type="submission" date="2023-07" db="EMBL/GenBank/DDBJ databases">
        <title>Genomic Encyclopedia of Type Strains, Phase IV (KMG-IV): sequencing the most valuable type-strain genomes for metagenomic binning, comparative biology and taxonomic classification.</title>
        <authorList>
            <person name="Goeker M."/>
        </authorList>
    </citation>
    <scope>NUCLEOTIDE SEQUENCE [LARGE SCALE GENOMIC DNA]</scope>
    <source>
        <strain evidence="8 9">DSM 40573</strain>
    </source>
</reference>
<evidence type="ECO:0000256" key="4">
    <source>
        <dbReference type="ARBA" id="ARBA00022695"/>
    </source>
</evidence>
<organism evidence="8 9">
    <name type="scientific">Streptomyces thermodiastaticus</name>
    <dbReference type="NCBI Taxonomy" id="44061"/>
    <lineage>
        <taxon>Bacteria</taxon>
        <taxon>Bacillati</taxon>
        <taxon>Actinomycetota</taxon>
        <taxon>Actinomycetes</taxon>
        <taxon>Kitasatosporales</taxon>
        <taxon>Streptomycetaceae</taxon>
        <taxon>Streptomyces</taxon>
    </lineage>
</organism>
<comment type="catalytic activity">
    <reaction evidence="6">
        <text>a thymidine in DNA + NAD(+) = an N-(ADP-alpha-D-ribosyl)-thymidine in DNA + nicotinamide + H(+)</text>
        <dbReference type="Rhea" id="RHEA:71651"/>
        <dbReference type="Rhea" id="RHEA-COMP:13556"/>
        <dbReference type="Rhea" id="RHEA-COMP:18051"/>
        <dbReference type="ChEBI" id="CHEBI:15378"/>
        <dbReference type="ChEBI" id="CHEBI:17154"/>
        <dbReference type="ChEBI" id="CHEBI:57540"/>
        <dbReference type="ChEBI" id="CHEBI:137386"/>
        <dbReference type="ChEBI" id="CHEBI:191199"/>
    </reaction>
</comment>
<dbReference type="PROSITE" id="PS52018">
    <property type="entry name" value="DART"/>
    <property type="match status" value="1"/>
</dbReference>
<comment type="caution">
    <text evidence="6">Lacks conserved residue(s) required for the propagation of feature annotation.</text>
</comment>
<feature type="domain" description="DarT" evidence="7">
    <location>
        <begin position="19"/>
        <end position="210"/>
    </location>
</feature>
<feature type="binding site" evidence="6">
    <location>
        <position position="60"/>
    </location>
    <ligand>
        <name>NAD(+)</name>
        <dbReference type="ChEBI" id="CHEBI:57540"/>
    </ligand>
</feature>
<dbReference type="InterPro" id="IPR029494">
    <property type="entry name" value="DarT"/>
</dbReference>
<keyword evidence="9" id="KW-1185">Reference proteome</keyword>
<evidence type="ECO:0000256" key="2">
    <source>
        <dbReference type="ARBA" id="ARBA00022676"/>
    </source>
</evidence>
<keyword evidence="4 6" id="KW-0548">Nucleotidyltransferase</keyword>
<dbReference type="EMBL" id="JAUSWC010000012">
    <property type="protein sequence ID" value="MDQ0488806.1"/>
    <property type="molecule type" value="Genomic_DNA"/>
</dbReference>
<keyword evidence="2 6" id="KW-0328">Glycosyltransferase</keyword>
<feature type="binding site" evidence="6">
    <location>
        <begin position="23"/>
        <end position="25"/>
    </location>
    <ligand>
        <name>NAD(+)</name>
        <dbReference type="ChEBI" id="CHEBI:57540"/>
    </ligand>
</feature>
<feature type="active site" description="Proton acceptor" evidence="6">
    <location>
        <position position="60"/>
    </location>
</feature>
<name>A0ABU0KHC2_9ACTN</name>
<dbReference type="RefSeq" id="WP_258902623.1">
    <property type="nucleotide sequence ID" value="NZ_JAUSWC010000012.1"/>
</dbReference>
<feature type="active site" evidence="6">
    <location>
        <position position="160"/>
    </location>
</feature>
<dbReference type="Pfam" id="PF14487">
    <property type="entry name" value="DarT"/>
    <property type="match status" value="1"/>
</dbReference>
<sequence>MINDAAMELRDALAQSGATRLAHFTPARNLFHILQDGAIRSSADLAEAAPDHYDPTDRHRFDRNPDKVCCTFQYPNGYYLDKARNKSDFQNYPDWVCIFLDVELALRPGALFAPCNAAKQSGAYLQPGASALAACFAAVSDGYRRGPRHATGAATNLQAEVLVPGPIDISHVKTIVVPSADAAANEWERLKLLNLDPNRFQWTVASVLFDRNSLSTSVRYGHPIHETPWTPPA</sequence>
<keyword evidence="1 6" id="KW-1277">Toxin-antitoxin system</keyword>
<accession>A0ABU0KHC2</accession>
<comment type="caution">
    <text evidence="8">The sequence shown here is derived from an EMBL/GenBank/DDBJ whole genome shotgun (WGS) entry which is preliminary data.</text>
</comment>
<proteinExistence type="inferred from homology"/>
<keyword evidence="5 6" id="KW-0238">DNA-binding</keyword>
<evidence type="ECO:0000313" key="9">
    <source>
        <dbReference type="Proteomes" id="UP001236795"/>
    </source>
</evidence>
<dbReference type="Proteomes" id="UP001236795">
    <property type="component" value="Unassembled WGS sequence"/>
</dbReference>
<evidence type="ECO:0000313" key="8">
    <source>
        <dbReference type="EMBL" id="MDQ0488806.1"/>
    </source>
</evidence>
<gene>
    <name evidence="8" type="ORF">QO019_003674</name>
</gene>
<evidence type="ECO:0000256" key="6">
    <source>
        <dbReference type="PROSITE-ProRule" id="PRU01362"/>
    </source>
</evidence>
<protein>
    <recommendedName>
        <fullName evidence="7">DarT domain-containing protein</fullName>
    </recommendedName>
</protein>
<evidence type="ECO:0000256" key="1">
    <source>
        <dbReference type="ARBA" id="ARBA00022649"/>
    </source>
</evidence>